<keyword evidence="2" id="KW-1185">Reference proteome</keyword>
<organism evidence="1 2">
    <name type="scientific">Linum trigynum</name>
    <dbReference type="NCBI Taxonomy" id="586398"/>
    <lineage>
        <taxon>Eukaryota</taxon>
        <taxon>Viridiplantae</taxon>
        <taxon>Streptophyta</taxon>
        <taxon>Embryophyta</taxon>
        <taxon>Tracheophyta</taxon>
        <taxon>Spermatophyta</taxon>
        <taxon>Magnoliopsida</taxon>
        <taxon>eudicotyledons</taxon>
        <taxon>Gunneridae</taxon>
        <taxon>Pentapetalae</taxon>
        <taxon>rosids</taxon>
        <taxon>fabids</taxon>
        <taxon>Malpighiales</taxon>
        <taxon>Linaceae</taxon>
        <taxon>Linum</taxon>
    </lineage>
</organism>
<evidence type="ECO:0000313" key="2">
    <source>
        <dbReference type="Proteomes" id="UP001497516"/>
    </source>
</evidence>
<dbReference type="EMBL" id="OZ034813">
    <property type="protein sequence ID" value="CAL1356352.1"/>
    <property type="molecule type" value="Genomic_DNA"/>
</dbReference>
<accession>A0AAV2CIG5</accession>
<dbReference type="AlphaFoldDB" id="A0AAV2CIG5"/>
<evidence type="ECO:0000313" key="1">
    <source>
        <dbReference type="EMBL" id="CAL1356352.1"/>
    </source>
</evidence>
<reference evidence="1 2" key="1">
    <citation type="submission" date="2024-04" db="EMBL/GenBank/DDBJ databases">
        <authorList>
            <person name="Fracassetti M."/>
        </authorList>
    </citation>
    <scope>NUCLEOTIDE SEQUENCE [LARGE SCALE GENOMIC DNA]</scope>
</reference>
<proteinExistence type="predicted"/>
<gene>
    <name evidence="1" type="ORF">LTRI10_LOCUS4059</name>
</gene>
<dbReference type="Proteomes" id="UP001497516">
    <property type="component" value="Chromosome 1"/>
</dbReference>
<protein>
    <submittedName>
        <fullName evidence="1">Uncharacterized protein</fullName>
    </submittedName>
</protein>
<name>A0AAV2CIG5_9ROSI</name>
<sequence>MEAIFIQTERWSPIQNRHEINLEWVRFRIHGGICSALLHGLKWLILYTLHSWLLDDMINPRILSPGYLVLIRVVKHQKPVKPI</sequence>